<evidence type="ECO:0000313" key="2">
    <source>
        <dbReference type="Proteomes" id="UP000263232"/>
    </source>
</evidence>
<sequence>MVYIFWGYYDNVPLYQEMRNELDNLGNYIAIAVMAIRRIEENTQKIIQFQGRIKQEDTLKEQIERVIEKVVQFAGHSTRSNQMALYLLDDRRENFVLQEPSYGYVRKDKEIIISSATQLKDVFERVEQIGYDVYTYPLILGSNLIGAIYGRKQPGEIYTFQDSEVIQMYGDYFLTSYENIQLVYSERAMRSDLEDLLQLQQKLIE</sequence>
<evidence type="ECO:0000313" key="1">
    <source>
        <dbReference type="EMBL" id="AXY25425.1"/>
    </source>
</evidence>
<dbReference type="SUPFAM" id="SSF55781">
    <property type="entry name" value="GAF domain-like"/>
    <property type="match status" value="1"/>
</dbReference>
<reference evidence="1 2" key="1">
    <citation type="submission" date="2017-09" db="EMBL/GenBank/DDBJ databases">
        <title>Complete genome sequence of Oxytococcus suis strain ZY16052.</title>
        <authorList>
            <person name="Li F."/>
        </authorList>
    </citation>
    <scope>NUCLEOTIDE SEQUENCE [LARGE SCALE GENOMIC DNA]</scope>
    <source>
        <strain evidence="1 2">ZY16052</strain>
    </source>
</reference>
<name>A0A347WK18_9LACT</name>
<dbReference type="AlphaFoldDB" id="A0A347WK18"/>
<dbReference type="Proteomes" id="UP000263232">
    <property type="component" value="Chromosome"/>
</dbReference>
<gene>
    <name evidence="1" type="ORF">CL176_05095</name>
</gene>
<dbReference type="RefSeq" id="WP_118990337.1">
    <property type="nucleotide sequence ID" value="NZ_CP023434.1"/>
</dbReference>
<dbReference type="EMBL" id="CP023434">
    <property type="protein sequence ID" value="AXY25425.1"/>
    <property type="molecule type" value="Genomic_DNA"/>
</dbReference>
<dbReference type="Gene3D" id="3.30.450.40">
    <property type="match status" value="1"/>
</dbReference>
<proteinExistence type="predicted"/>
<dbReference type="OrthoDB" id="9792148at2"/>
<accession>A0A347WK18</accession>
<organism evidence="1 2">
    <name type="scientific">Suicoccus acidiformans</name>
    <dbReference type="NCBI Taxonomy" id="2036206"/>
    <lineage>
        <taxon>Bacteria</taxon>
        <taxon>Bacillati</taxon>
        <taxon>Bacillota</taxon>
        <taxon>Bacilli</taxon>
        <taxon>Lactobacillales</taxon>
        <taxon>Aerococcaceae</taxon>
        <taxon>Suicoccus</taxon>
    </lineage>
</organism>
<protein>
    <recommendedName>
        <fullName evidence="3">GAF domain-containing protein</fullName>
    </recommendedName>
</protein>
<evidence type="ECO:0008006" key="3">
    <source>
        <dbReference type="Google" id="ProtNLM"/>
    </source>
</evidence>
<keyword evidence="2" id="KW-1185">Reference proteome</keyword>
<dbReference type="KEGG" id="abae:CL176_05095"/>
<dbReference type="InterPro" id="IPR029016">
    <property type="entry name" value="GAF-like_dom_sf"/>
</dbReference>